<accession>A0A382QKB1</accession>
<name>A0A382QKB1_9ZZZZ</name>
<dbReference type="Pfam" id="PF03602">
    <property type="entry name" value="Cons_hypoth95"/>
    <property type="match status" value="1"/>
</dbReference>
<dbReference type="PANTHER" id="PTHR43542">
    <property type="entry name" value="METHYLTRANSFERASE"/>
    <property type="match status" value="1"/>
</dbReference>
<protein>
    <recommendedName>
        <fullName evidence="4">16S rRNA (Guanine(966)-N(2))-methyltransferase RsmD</fullName>
    </recommendedName>
</protein>
<evidence type="ECO:0000256" key="2">
    <source>
        <dbReference type="ARBA" id="ARBA00022679"/>
    </source>
</evidence>
<evidence type="ECO:0000313" key="3">
    <source>
        <dbReference type="EMBL" id="SVC85886.1"/>
    </source>
</evidence>
<dbReference type="EMBL" id="UINC01115108">
    <property type="protein sequence ID" value="SVC85886.1"/>
    <property type="molecule type" value="Genomic_DNA"/>
</dbReference>
<dbReference type="GO" id="GO:0008168">
    <property type="term" value="F:methyltransferase activity"/>
    <property type="evidence" value="ECO:0007669"/>
    <property type="project" value="UniProtKB-KW"/>
</dbReference>
<proteinExistence type="predicted"/>
<dbReference type="InterPro" id="IPR004398">
    <property type="entry name" value="RNA_MeTrfase_RsmD"/>
</dbReference>
<dbReference type="SUPFAM" id="SSF53335">
    <property type="entry name" value="S-adenosyl-L-methionine-dependent methyltransferases"/>
    <property type="match status" value="1"/>
</dbReference>
<keyword evidence="2" id="KW-0808">Transferase</keyword>
<dbReference type="AlphaFoldDB" id="A0A382QKB1"/>
<keyword evidence="1" id="KW-0489">Methyltransferase</keyword>
<dbReference type="PIRSF" id="PIRSF004553">
    <property type="entry name" value="CHP00095"/>
    <property type="match status" value="1"/>
</dbReference>
<gene>
    <name evidence="3" type="ORF">METZ01_LOCUS338740</name>
</gene>
<reference evidence="3" key="1">
    <citation type="submission" date="2018-05" db="EMBL/GenBank/DDBJ databases">
        <authorList>
            <person name="Lanie J.A."/>
            <person name="Ng W.-L."/>
            <person name="Kazmierczak K.M."/>
            <person name="Andrzejewski T.M."/>
            <person name="Davidsen T.M."/>
            <person name="Wayne K.J."/>
            <person name="Tettelin H."/>
            <person name="Glass J.I."/>
            <person name="Rusch D."/>
            <person name="Podicherti R."/>
            <person name="Tsui H.-C.T."/>
            <person name="Winkler M.E."/>
        </authorList>
    </citation>
    <scope>NUCLEOTIDE SEQUENCE</scope>
</reference>
<dbReference type="CDD" id="cd02440">
    <property type="entry name" value="AdoMet_MTases"/>
    <property type="match status" value="1"/>
</dbReference>
<sequence length="190" mass="20630">MRISGGKAKSIILNVPKARKLRPVLEPARERLFSSLGKLVEGASFLDLFAGTGSHGLEALSRGAARGAFVELDFRTVTCLRRNLAATCKSAGTEEKNFEILTGDALRATPRQPGPFDLVFADPPYSLLPAIAPKLFLRLLRDGLADLDSLVILGMPGNFDTVPEGWRLERRLGKPRKGSPTHGLFRPVAK</sequence>
<evidence type="ECO:0000256" key="1">
    <source>
        <dbReference type="ARBA" id="ARBA00022603"/>
    </source>
</evidence>
<dbReference type="GO" id="GO:0003676">
    <property type="term" value="F:nucleic acid binding"/>
    <property type="evidence" value="ECO:0007669"/>
    <property type="project" value="InterPro"/>
</dbReference>
<organism evidence="3">
    <name type="scientific">marine metagenome</name>
    <dbReference type="NCBI Taxonomy" id="408172"/>
    <lineage>
        <taxon>unclassified sequences</taxon>
        <taxon>metagenomes</taxon>
        <taxon>ecological metagenomes</taxon>
    </lineage>
</organism>
<dbReference type="InterPro" id="IPR029063">
    <property type="entry name" value="SAM-dependent_MTases_sf"/>
</dbReference>
<dbReference type="Gene3D" id="3.40.50.150">
    <property type="entry name" value="Vaccinia Virus protein VP39"/>
    <property type="match status" value="1"/>
</dbReference>
<evidence type="ECO:0008006" key="4">
    <source>
        <dbReference type="Google" id="ProtNLM"/>
    </source>
</evidence>
<dbReference type="InterPro" id="IPR002052">
    <property type="entry name" value="DNA_methylase_N6_adenine_CS"/>
</dbReference>
<dbReference type="GO" id="GO:0031167">
    <property type="term" value="P:rRNA methylation"/>
    <property type="evidence" value="ECO:0007669"/>
    <property type="project" value="InterPro"/>
</dbReference>
<dbReference type="PANTHER" id="PTHR43542:SF1">
    <property type="entry name" value="METHYLTRANSFERASE"/>
    <property type="match status" value="1"/>
</dbReference>
<dbReference type="PROSITE" id="PS00092">
    <property type="entry name" value="N6_MTASE"/>
    <property type="match status" value="1"/>
</dbReference>